<dbReference type="GeneTree" id="ENSGT00940000156479"/>
<keyword evidence="2" id="KW-1185">Reference proteome</keyword>
<evidence type="ECO:0000313" key="1">
    <source>
        <dbReference type="Ensembl" id="ENSMMNP00015005243.1"/>
    </source>
</evidence>
<evidence type="ECO:0000313" key="2">
    <source>
        <dbReference type="Proteomes" id="UP000694561"/>
    </source>
</evidence>
<reference evidence="1" key="2">
    <citation type="submission" date="2025-09" db="UniProtKB">
        <authorList>
            <consortium name="Ensembl"/>
        </authorList>
    </citation>
    <scope>IDENTIFICATION</scope>
</reference>
<name>A0A8C6AQZ9_MONMO</name>
<proteinExistence type="predicted"/>
<dbReference type="Proteomes" id="UP000694561">
    <property type="component" value="Unplaced"/>
</dbReference>
<sequence>GELGILYFIKKKLFNWKNWPQNIPYLPKCSAGLELLSRYEDTWAALHRRTKECAGARELVDSKVVMLSAHWEKKKTELRVTGASSATSRFNTRFRIYDSKPDIFNG</sequence>
<dbReference type="Ensembl" id="ENSMMNT00015005756.1">
    <property type="protein sequence ID" value="ENSMMNP00015005243.1"/>
    <property type="gene ID" value="ENSMMNG00015003982.1"/>
</dbReference>
<accession>A0A8C6AQZ9</accession>
<organism evidence="1 2">
    <name type="scientific">Monodon monoceros</name>
    <name type="common">Narwhal</name>
    <name type="synonym">Ceratodon monodon</name>
    <dbReference type="NCBI Taxonomy" id="40151"/>
    <lineage>
        <taxon>Eukaryota</taxon>
        <taxon>Metazoa</taxon>
        <taxon>Chordata</taxon>
        <taxon>Craniata</taxon>
        <taxon>Vertebrata</taxon>
        <taxon>Euteleostomi</taxon>
        <taxon>Mammalia</taxon>
        <taxon>Eutheria</taxon>
        <taxon>Laurasiatheria</taxon>
        <taxon>Artiodactyla</taxon>
        <taxon>Whippomorpha</taxon>
        <taxon>Cetacea</taxon>
        <taxon>Odontoceti</taxon>
        <taxon>Monodontidae</taxon>
        <taxon>Monodon</taxon>
    </lineage>
</organism>
<protein>
    <submittedName>
        <fullName evidence="1">Uncharacterized protein</fullName>
    </submittedName>
</protein>
<reference evidence="1" key="1">
    <citation type="submission" date="2025-08" db="UniProtKB">
        <authorList>
            <consortium name="Ensembl"/>
        </authorList>
    </citation>
    <scope>IDENTIFICATION</scope>
</reference>
<dbReference type="AlphaFoldDB" id="A0A8C6AQZ9"/>